<comment type="caution">
    <text evidence="1">The sequence shown here is derived from an EMBL/GenBank/DDBJ whole genome shotgun (WGS) entry which is preliminary data.</text>
</comment>
<name>A0ACC2Q8W4_9NEOP</name>
<keyword evidence="2" id="KW-1185">Reference proteome</keyword>
<accession>A0ACC2Q8W4</accession>
<organism evidence="1 2">
    <name type="scientific">Mythimna loreyi</name>
    <dbReference type="NCBI Taxonomy" id="667449"/>
    <lineage>
        <taxon>Eukaryota</taxon>
        <taxon>Metazoa</taxon>
        <taxon>Ecdysozoa</taxon>
        <taxon>Arthropoda</taxon>
        <taxon>Hexapoda</taxon>
        <taxon>Insecta</taxon>
        <taxon>Pterygota</taxon>
        <taxon>Neoptera</taxon>
        <taxon>Endopterygota</taxon>
        <taxon>Lepidoptera</taxon>
        <taxon>Glossata</taxon>
        <taxon>Ditrysia</taxon>
        <taxon>Noctuoidea</taxon>
        <taxon>Noctuidae</taxon>
        <taxon>Noctuinae</taxon>
        <taxon>Hadenini</taxon>
        <taxon>Mythimna</taxon>
    </lineage>
</organism>
<evidence type="ECO:0000313" key="2">
    <source>
        <dbReference type="Proteomes" id="UP001231649"/>
    </source>
</evidence>
<proteinExistence type="predicted"/>
<evidence type="ECO:0000313" key="1">
    <source>
        <dbReference type="EMBL" id="KAJ8710822.1"/>
    </source>
</evidence>
<dbReference type="Proteomes" id="UP001231649">
    <property type="component" value="Chromosome 23"/>
</dbReference>
<sequence>MDNQLCSTLFSYNCKSIIRSIDYVRLLCKRADIVALQETWLFPHDLAVLGKISDEFGFTGKSAIDTSVDIIRGRPYGGVAILWRKDAFDSVTVLETNSVRLSAIKVSVSDRSFVVFSVYMPVDLMDNLIEFTECLSEMSSIIENTQVASVYMLGDYNAHPGERFARELERFCCDQQWTCVDVDKLGSAFTFISDAHGTTRWLDHCVVTEAARQSVMDVKVLYDPSWSDHLALEVKCSLNALRPHYILNESSCNKVIWGNRDSKQIDQYHKSCNEKLRDLDFPSELSHCCDAMCDKVEHRSVIDKMYSDIIHILCKAAVDSFDCKYRSHKKCVVGWNRHVYPAHREARVQFQLWCSLGRPRSGPVYDKMTETRRIFKSKLKWCQNNAEQVKMDVLAIQHTKKNFKSFWKETSKLNPRPYTPLSVDGFGESLDIANMFISKFKVVPSDRPPVVPRVLTAVAQKSNSLPSVSFSAKGVASTISKMTRGKSPGHDGISIEHLRHAGVHLPRVLAMFFTFCLRHSYVPDECTKAVVVPVIKNKTGDPSDSSNYRPISLATTIAKVLDSMLDQQLCKHLKISDAQFGFRAGLSTETAILCLKHTVRYYTDRRTPVYGCFLDLSRAFDLVSYDRLWEKLRSTSLPEEIISVFDYWYSNQVNVVRWANVLSDEYRLECGVRQGGLTSPRLFNLYINELIEGLSSTSVGCTIDGTCINNISYADDMVLLSPSISGLRKLVRMCEEYAVTHGLRYNAKKSELLVFQPRNVKVDTVPSVKLNGTPLNRVTQVKYLGHWVTEDLADDMDVERERRALAVRGNMLARRFKKCSGEVKCTMFRAYCLSFYSCALWVSCTQRALSALRVQYNNVLRMLLGLPRFCSASGMFLEARIDGFHAILRKRAASLLHRVRASSNSILRVIADRLDSPFLRHWIALHVSK</sequence>
<protein>
    <submittedName>
        <fullName evidence="1">Uncharacterized protein</fullName>
    </submittedName>
</protein>
<gene>
    <name evidence="1" type="ORF">PYW08_009337</name>
</gene>
<dbReference type="EMBL" id="CM056799">
    <property type="protein sequence ID" value="KAJ8710822.1"/>
    <property type="molecule type" value="Genomic_DNA"/>
</dbReference>
<reference evidence="1" key="1">
    <citation type="submission" date="2023-03" db="EMBL/GenBank/DDBJ databases">
        <title>Chromosome-level genomes of two armyworms, Mythimna separata and Mythimna loreyi, provide insights into the biosynthesis and reception of sex pheromones.</title>
        <authorList>
            <person name="Zhao H."/>
        </authorList>
    </citation>
    <scope>NUCLEOTIDE SEQUENCE</scope>
    <source>
        <strain evidence="1">BeijingLab</strain>
    </source>
</reference>